<accession>A0ACB8EAL8</accession>
<dbReference type="EMBL" id="CM037627">
    <property type="protein sequence ID" value="KAH7989357.1"/>
    <property type="molecule type" value="Genomic_DNA"/>
</dbReference>
<gene>
    <name evidence="1" type="ORF">K3G42_008607</name>
</gene>
<proteinExistence type="predicted"/>
<keyword evidence="2" id="KW-1185">Reference proteome</keyword>
<dbReference type="Proteomes" id="UP000827872">
    <property type="component" value="Linkage Group LG14"/>
</dbReference>
<comment type="caution">
    <text evidence="1">The sequence shown here is derived from an EMBL/GenBank/DDBJ whole genome shotgun (WGS) entry which is preliminary data.</text>
</comment>
<evidence type="ECO:0000313" key="1">
    <source>
        <dbReference type="EMBL" id="KAH7989357.1"/>
    </source>
</evidence>
<evidence type="ECO:0000313" key="2">
    <source>
        <dbReference type="Proteomes" id="UP000827872"/>
    </source>
</evidence>
<name>A0ACB8EAL8_9SAUR</name>
<reference evidence="1" key="1">
    <citation type="submission" date="2021-08" db="EMBL/GenBank/DDBJ databases">
        <title>The first chromosome-level gecko genome reveals the dynamic sex chromosomes of Neotropical dwarf geckos (Sphaerodactylidae: Sphaerodactylus).</title>
        <authorList>
            <person name="Pinto B.J."/>
            <person name="Keating S.E."/>
            <person name="Gamble T."/>
        </authorList>
    </citation>
    <scope>NUCLEOTIDE SEQUENCE</scope>
    <source>
        <strain evidence="1">TG3544</strain>
    </source>
</reference>
<organism evidence="1 2">
    <name type="scientific">Sphaerodactylus townsendi</name>
    <dbReference type="NCBI Taxonomy" id="933632"/>
    <lineage>
        <taxon>Eukaryota</taxon>
        <taxon>Metazoa</taxon>
        <taxon>Chordata</taxon>
        <taxon>Craniata</taxon>
        <taxon>Vertebrata</taxon>
        <taxon>Euteleostomi</taxon>
        <taxon>Lepidosauria</taxon>
        <taxon>Squamata</taxon>
        <taxon>Bifurcata</taxon>
        <taxon>Gekkota</taxon>
        <taxon>Sphaerodactylidae</taxon>
        <taxon>Sphaerodactylus</taxon>
    </lineage>
</organism>
<protein>
    <submittedName>
        <fullName evidence="1">Uncharacterized protein</fullName>
    </submittedName>
</protein>
<sequence length="255" mass="27546">MAQLAHSVLVTGSNRGIGLEMVKQLVEMTDPPEHIFATCRDPTGPKGKVLRDLADKHSRIHVIQLEVEDQSSVKASVALVESHLNGKGLNLLINNAGVNSYASLETVQPEEMLSAFNTNVVGPILVVKEFLPLLKKAAKATSTEEMSCRKAAIINISSKLASIGRGFEVMLNPMLPYRASKVALNMVTVSMALELKGDGILCTIIHPGWVKTDMGTEKAPLSVEHSAQGILQVLANLSSSETGAFLDWEGRRLPW</sequence>